<dbReference type="EMBL" id="JAPIVE010000003">
    <property type="protein sequence ID" value="MCX2524917.1"/>
    <property type="molecule type" value="Genomic_DNA"/>
</dbReference>
<dbReference type="Pfam" id="PF13828">
    <property type="entry name" value="DUF4190"/>
    <property type="match status" value="1"/>
</dbReference>
<name>A0AA42CUQ0_9GAMM</name>
<dbReference type="RefSeq" id="WP_250939018.1">
    <property type="nucleotide sequence ID" value="NZ_JAMLJK010000003.1"/>
</dbReference>
<organism evidence="3 4">
    <name type="scientific">Larsenimonas rhizosphaerae</name>
    <dbReference type="NCBI Taxonomy" id="2944682"/>
    <lineage>
        <taxon>Bacteria</taxon>
        <taxon>Pseudomonadati</taxon>
        <taxon>Pseudomonadota</taxon>
        <taxon>Gammaproteobacteria</taxon>
        <taxon>Oceanospirillales</taxon>
        <taxon>Halomonadaceae</taxon>
        <taxon>Larsenimonas</taxon>
    </lineage>
</organism>
<gene>
    <name evidence="3" type="ORF">OQ287_11755</name>
</gene>
<keyword evidence="4" id="KW-1185">Reference proteome</keyword>
<evidence type="ECO:0000259" key="2">
    <source>
        <dbReference type="Pfam" id="PF13828"/>
    </source>
</evidence>
<feature type="transmembrane region" description="Helical" evidence="1">
    <location>
        <begin position="57"/>
        <end position="90"/>
    </location>
</feature>
<keyword evidence="1" id="KW-0812">Transmembrane</keyword>
<evidence type="ECO:0000313" key="3">
    <source>
        <dbReference type="EMBL" id="MCX2524917.1"/>
    </source>
</evidence>
<comment type="caution">
    <text evidence="3">The sequence shown here is derived from an EMBL/GenBank/DDBJ whole genome shotgun (WGS) entry which is preliminary data.</text>
</comment>
<protein>
    <submittedName>
        <fullName evidence="3">DUF4190 domain-containing protein</fullName>
    </submittedName>
</protein>
<dbReference type="Proteomes" id="UP001165678">
    <property type="component" value="Unassembled WGS sequence"/>
</dbReference>
<proteinExistence type="predicted"/>
<keyword evidence="1" id="KW-1133">Transmembrane helix</keyword>
<evidence type="ECO:0000256" key="1">
    <source>
        <dbReference type="SAM" id="Phobius"/>
    </source>
</evidence>
<keyword evidence="1" id="KW-0472">Membrane</keyword>
<accession>A0AA42CUQ0</accession>
<feature type="domain" description="DUF4190" evidence="2">
    <location>
        <begin position="13"/>
        <end position="70"/>
    </location>
</feature>
<evidence type="ECO:0000313" key="4">
    <source>
        <dbReference type="Proteomes" id="UP001165678"/>
    </source>
</evidence>
<reference evidence="3" key="1">
    <citation type="submission" date="2022-11" db="EMBL/GenBank/DDBJ databases">
        <title>Larsenimonas rhizosphaerae sp. nov., isolated from a tidal mudflat.</title>
        <authorList>
            <person name="Lee S.D."/>
            <person name="Kim I.S."/>
        </authorList>
    </citation>
    <scope>NUCLEOTIDE SEQUENCE</scope>
    <source>
        <strain evidence="3">GH2-1</strain>
    </source>
</reference>
<sequence>MTTPARHESTNTMAVIAFLLSLASFMVAPACLGGVVCGHIARHQIRKTGERGDSWALAALIIGYLMLLVSVGGLILFGGIMLTMFGIAAFT</sequence>
<dbReference type="InterPro" id="IPR025241">
    <property type="entry name" value="DUF4190"/>
</dbReference>
<dbReference type="AlphaFoldDB" id="A0AA42CUQ0"/>